<dbReference type="Gene3D" id="2.40.50.120">
    <property type="match status" value="1"/>
</dbReference>
<accession>A0ABS4P0V1</accession>
<evidence type="ECO:0000256" key="2">
    <source>
        <dbReference type="SAM" id="Phobius"/>
    </source>
</evidence>
<feature type="transmembrane region" description="Helical" evidence="2">
    <location>
        <begin position="209"/>
        <end position="230"/>
    </location>
</feature>
<feature type="region of interest" description="Disordered" evidence="1">
    <location>
        <begin position="151"/>
        <end position="200"/>
    </location>
</feature>
<dbReference type="Proteomes" id="UP000773462">
    <property type="component" value="Unassembled WGS sequence"/>
</dbReference>
<evidence type="ECO:0000256" key="1">
    <source>
        <dbReference type="SAM" id="MobiDB-lite"/>
    </source>
</evidence>
<gene>
    <name evidence="3" type="ORF">J2Z70_005517</name>
</gene>
<evidence type="ECO:0008006" key="5">
    <source>
        <dbReference type="Google" id="ProtNLM"/>
    </source>
</evidence>
<keyword evidence="4" id="KW-1185">Reference proteome</keyword>
<comment type="caution">
    <text evidence="3">The sequence shown here is derived from an EMBL/GenBank/DDBJ whole genome shotgun (WGS) entry which is preliminary data.</text>
</comment>
<organism evidence="3 4">
    <name type="scientific">Paenibacillus silagei</name>
    <dbReference type="NCBI Taxonomy" id="1670801"/>
    <lineage>
        <taxon>Bacteria</taxon>
        <taxon>Bacillati</taxon>
        <taxon>Bacillota</taxon>
        <taxon>Bacilli</taxon>
        <taxon>Bacillales</taxon>
        <taxon>Paenibacillaceae</taxon>
        <taxon>Paenibacillus</taxon>
    </lineage>
</organism>
<keyword evidence="2" id="KW-0812">Transmembrane</keyword>
<reference evidence="3 4" key="1">
    <citation type="submission" date="2021-03" db="EMBL/GenBank/DDBJ databases">
        <title>Genomic Encyclopedia of Type Strains, Phase IV (KMG-IV): sequencing the most valuable type-strain genomes for metagenomic binning, comparative biology and taxonomic classification.</title>
        <authorList>
            <person name="Goeker M."/>
        </authorList>
    </citation>
    <scope>NUCLEOTIDE SEQUENCE [LARGE SCALE GENOMIC DNA]</scope>
    <source>
        <strain evidence="3 4">DSM 101953</strain>
    </source>
</reference>
<dbReference type="InterPro" id="IPR008993">
    <property type="entry name" value="TIMP-like_OB-fold"/>
</dbReference>
<name>A0ABS4P0V1_9BACL</name>
<evidence type="ECO:0000313" key="4">
    <source>
        <dbReference type="Proteomes" id="UP000773462"/>
    </source>
</evidence>
<keyword evidence="2" id="KW-0472">Membrane</keyword>
<sequence length="238" mass="24753">MVTRRKIRSACLMTLCTLIVFMTLLTVRPQVTYACSCVVSPSPLEAMEKSAAVFEGAVVSIKEEVKPMQSSMDPVSVTFQVGSRWKGEVGEKVTVTTALSGASCGFEFTKGERYIVYAGGEEGEGKGGTTKLTVSLCSRTALFSGAQEDLNELGAGMSGGSPTEPPGIADDPGAVSGNNPTSANPPVSENNPITENNPTAVPETNSASWLIYAGAGIGIVVLGAAAVILLRRQSNSRK</sequence>
<feature type="compositionally biased region" description="Polar residues" evidence="1">
    <location>
        <begin position="176"/>
        <end position="200"/>
    </location>
</feature>
<evidence type="ECO:0000313" key="3">
    <source>
        <dbReference type="EMBL" id="MBP2115330.1"/>
    </source>
</evidence>
<keyword evidence="2" id="KW-1133">Transmembrane helix</keyword>
<dbReference type="RefSeq" id="WP_209878325.1">
    <property type="nucleotide sequence ID" value="NZ_JAGGLV010000025.1"/>
</dbReference>
<dbReference type="SUPFAM" id="SSF50242">
    <property type="entry name" value="TIMP-like"/>
    <property type="match status" value="1"/>
</dbReference>
<proteinExistence type="predicted"/>
<protein>
    <recommendedName>
        <fullName evidence="5">LPXTG cell wall anchor domain-containing protein</fullName>
    </recommendedName>
</protein>
<dbReference type="EMBL" id="JAGGLV010000025">
    <property type="protein sequence ID" value="MBP2115330.1"/>
    <property type="molecule type" value="Genomic_DNA"/>
</dbReference>